<sequence length="339" mass="39975">MTKQDELKNLETLLFEHTENENYYLTHSGSYSKRYEATYTERQFIDGKEVLMIDVGDLVHNPLHIRKDSRYTFMPFHTYRNINLNYIYSGKATYFIDNQEITLTAGDICFFDTQVVRAKMKPVHDDIIINIVMQHDYFKSLLTLDDKNLLTHFMSQTLYSNQSHNNYIIFRTGDSPQIRSLFEDLLLEQYKDRTYKMEASKHYFSLIFLELIYLSKQEDKSLIHFSDSSSNTIFNVVNYIEQHYQTTNLSELSQVFGYHEKYLSSLLKKSYGKSFKQIQIEKRLADVERYLNTSTLPISDIAERTGFTNLNQLYREFKNKHGLLPKAYRNQITGPGAGE</sequence>
<dbReference type="Pfam" id="PF12833">
    <property type="entry name" value="HTH_18"/>
    <property type="match status" value="1"/>
</dbReference>
<dbReference type="AlphaFoldDB" id="G5JUP6"/>
<dbReference type="RefSeq" id="WP_003081874.1">
    <property type="nucleotide sequence ID" value="NZ_AEUW02000001.1"/>
</dbReference>
<organism evidence="5 6">
    <name type="scientific">Streptococcus macacae NCTC 11558</name>
    <dbReference type="NCBI Taxonomy" id="764298"/>
    <lineage>
        <taxon>Bacteria</taxon>
        <taxon>Bacillati</taxon>
        <taxon>Bacillota</taxon>
        <taxon>Bacilli</taxon>
        <taxon>Lactobacillales</taxon>
        <taxon>Streptococcaceae</taxon>
        <taxon>Streptococcus</taxon>
    </lineage>
</organism>
<dbReference type="PANTHER" id="PTHR43280:SF28">
    <property type="entry name" value="HTH-TYPE TRANSCRIPTIONAL ACTIVATOR RHAS"/>
    <property type="match status" value="1"/>
</dbReference>
<accession>G5JUP6</accession>
<protein>
    <submittedName>
        <fullName evidence="5">Transcriptional regulator, AraC family</fullName>
    </submittedName>
</protein>
<keyword evidence="1" id="KW-0805">Transcription regulation</keyword>
<keyword evidence="3" id="KW-0804">Transcription</keyword>
<evidence type="ECO:0000313" key="5">
    <source>
        <dbReference type="EMBL" id="EHJ53073.1"/>
    </source>
</evidence>
<reference evidence="5 6" key="1">
    <citation type="journal article" date="2014" name="Int. J. Syst. Evol. Microbiol.">
        <title>Phylogenomics and the dynamic genome evolution of the genus Streptococcus.</title>
        <authorList>
            <consortium name="The Broad Institute Genome Sequencing Platform"/>
            <person name="Richards V.P."/>
            <person name="Palmer S.R."/>
            <person name="Pavinski Bitar P.D."/>
            <person name="Qin X."/>
            <person name="Weinstock G.M."/>
            <person name="Highlander S.K."/>
            <person name="Town C.D."/>
            <person name="Burne R.A."/>
            <person name="Stanhope M.J."/>
        </authorList>
    </citation>
    <scope>NUCLEOTIDE SEQUENCE [LARGE SCALE GENOMIC DNA]</scope>
    <source>
        <strain evidence="5 6">NCTC 11558</strain>
    </source>
</reference>
<dbReference type="EMBL" id="AEUW02000001">
    <property type="protein sequence ID" value="EHJ53073.1"/>
    <property type="molecule type" value="Genomic_DNA"/>
</dbReference>
<dbReference type="InterPro" id="IPR018062">
    <property type="entry name" value="HTH_AraC-typ_CS"/>
</dbReference>
<evidence type="ECO:0000259" key="4">
    <source>
        <dbReference type="PROSITE" id="PS01124"/>
    </source>
</evidence>
<comment type="caution">
    <text evidence="5">The sequence shown here is derived from an EMBL/GenBank/DDBJ whole genome shotgun (WGS) entry which is preliminary data.</text>
</comment>
<proteinExistence type="predicted"/>
<dbReference type="SMART" id="SM00342">
    <property type="entry name" value="HTH_ARAC"/>
    <property type="match status" value="1"/>
</dbReference>
<dbReference type="STRING" id="764298.STRMA_1036"/>
<name>G5JUP6_9STRE</name>
<dbReference type="InterPro" id="IPR009057">
    <property type="entry name" value="Homeodomain-like_sf"/>
</dbReference>
<dbReference type="PANTHER" id="PTHR43280">
    <property type="entry name" value="ARAC-FAMILY TRANSCRIPTIONAL REGULATOR"/>
    <property type="match status" value="1"/>
</dbReference>
<dbReference type="PROSITE" id="PS01124">
    <property type="entry name" value="HTH_ARAC_FAMILY_2"/>
    <property type="match status" value="1"/>
</dbReference>
<gene>
    <name evidence="5" type="ORF">STRMA_1036</name>
</gene>
<dbReference type="InterPro" id="IPR011051">
    <property type="entry name" value="RmlC_Cupin_sf"/>
</dbReference>
<dbReference type="OrthoDB" id="9816335at2"/>
<evidence type="ECO:0000256" key="3">
    <source>
        <dbReference type="ARBA" id="ARBA00023163"/>
    </source>
</evidence>
<evidence type="ECO:0000256" key="2">
    <source>
        <dbReference type="ARBA" id="ARBA00023125"/>
    </source>
</evidence>
<dbReference type="eggNOG" id="COG2207">
    <property type="taxonomic scope" value="Bacteria"/>
</dbReference>
<dbReference type="Proteomes" id="UP000003573">
    <property type="component" value="Unassembled WGS sequence"/>
</dbReference>
<dbReference type="SUPFAM" id="SSF46689">
    <property type="entry name" value="Homeodomain-like"/>
    <property type="match status" value="1"/>
</dbReference>
<keyword evidence="2" id="KW-0238">DNA-binding</keyword>
<dbReference type="Gene3D" id="1.10.10.60">
    <property type="entry name" value="Homeodomain-like"/>
    <property type="match status" value="1"/>
</dbReference>
<keyword evidence="6" id="KW-1185">Reference proteome</keyword>
<dbReference type="PROSITE" id="PS00041">
    <property type="entry name" value="HTH_ARAC_FAMILY_1"/>
    <property type="match status" value="1"/>
</dbReference>
<feature type="domain" description="HTH araC/xylS-type" evidence="4">
    <location>
        <begin position="234"/>
        <end position="331"/>
    </location>
</feature>
<evidence type="ECO:0000256" key="1">
    <source>
        <dbReference type="ARBA" id="ARBA00023015"/>
    </source>
</evidence>
<evidence type="ECO:0000313" key="6">
    <source>
        <dbReference type="Proteomes" id="UP000003573"/>
    </source>
</evidence>
<dbReference type="SUPFAM" id="SSF51182">
    <property type="entry name" value="RmlC-like cupins"/>
    <property type="match status" value="1"/>
</dbReference>
<dbReference type="GO" id="GO:0043565">
    <property type="term" value="F:sequence-specific DNA binding"/>
    <property type="evidence" value="ECO:0007669"/>
    <property type="project" value="InterPro"/>
</dbReference>
<dbReference type="GO" id="GO:0003700">
    <property type="term" value="F:DNA-binding transcription factor activity"/>
    <property type="evidence" value="ECO:0007669"/>
    <property type="project" value="InterPro"/>
</dbReference>
<dbReference type="InterPro" id="IPR018060">
    <property type="entry name" value="HTH_AraC"/>
</dbReference>